<dbReference type="PRINTS" id="PR00455">
    <property type="entry name" value="HTHTETR"/>
</dbReference>
<dbReference type="InterPro" id="IPR036271">
    <property type="entry name" value="Tet_transcr_reg_TetR-rel_C_sf"/>
</dbReference>
<dbReference type="PANTHER" id="PTHR43479:SF11">
    <property type="entry name" value="ACREF_ENVCD OPERON REPRESSOR-RELATED"/>
    <property type="match status" value="1"/>
</dbReference>
<feature type="DNA-binding region" description="H-T-H motif" evidence="2">
    <location>
        <begin position="34"/>
        <end position="53"/>
    </location>
</feature>
<evidence type="ECO:0000313" key="5">
    <source>
        <dbReference type="Proteomes" id="UP000290365"/>
    </source>
</evidence>
<dbReference type="InterPro" id="IPR050624">
    <property type="entry name" value="HTH-type_Tx_Regulator"/>
</dbReference>
<accession>A0A4P6JRP8</accession>
<evidence type="ECO:0000313" key="4">
    <source>
        <dbReference type="EMBL" id="QBD78149.1"/>
    </source>
</evidence>
<proteinExistence type="predicted"/>
<name>A0A4P6JRP8_KTERU</name>
<dbReference type="Pfam" id="PF00440">
    <property type="entry name" value="TetR_N"/>
    <property type="match status" value="1"/>
</dbReference>
<reference evidence="4 5" key="1">
    <citation type="submission" date="2019-01" db="EMBL/GenBank/DDBJ databases">
        <title>Ktedonosporobacter rubrisoli SCAWS-G2.</title>
        <authorList>
            <person name="Huang Y."/>
            <person name="Yan B."/>
        </authorList>
    </citation>
    <scope>NUCLEOTIDE SEQUENCE [LARGE SCALE GENOMIC DNA]</scope>
    <source>
        <strain evidence="4 5">SCAWS-G2</strain>
    </source>
</reference>
<organism evidence="4 5">
    <name type="scientific">Ktedonosporobacter rubrisoli</name>
    <dbReference type="NCBI Taxonomy" id="2509675"/>
    <lineage>
        <taxon>Bacteria</taxon>
        <taxon>Bacillati</taxon>
        <taxon>Chloroflexota</taxon>
        <taxon>Ktedonobacteria</taxon>
        <taxon>Ktedonobacterales</taxon>
        <taxon>Ktedonosporobacteraceae</taxon>
        <taxon>Ktedonosporobacter</taxon>
    </lineage>
</organism>
<dbReference type="SUPFAM" id="SSF48498">
    <property type="entry name" value="Tetracyclin repressor-like, C-terminal domain"/>
    <property type="match status" value="1"/>
</dbReference>
<sequence>MPKKTYFHLSEEKRGRIFDAALQEFATHSFSEASINQIIKNADIPKGSFYQYFANKEDLYLYLLETVANEFAEPLKHEQEISQEADVFEVIKLTTREFFELEHIKPEYIEIRMRMEVDTNEFIKKIRKASAERYTKLIERDKERGLIKPDADAEIIVNMISSFSLNEYYRNKPDVQGYLKKLDEAINMIKEGVTVGQDKEIGKPGRSNNDSRG</sequence>
<dbReference type="RefSeq" id="WP_129889202.1">
    <property type="nucleotide sequence ID" value="NZ_CP035758.1"/>
</dbReference>
<dbReference type="Proteomes" id="UP000290365">
    <property type="component" value="Chromosome"/>
</dbReference>
<dbReference type="KEGG" id="kbs:EPA93_19965"/>
<keyword evidence="5" id="KW-1185">Reference proteome</keyword>
<dbReference type="PROSITE" id="PS50977">
    <property type="entry name" value="HTH_TETR_2"/>
    <property type="match status" value="1"/>
</dbReference>
<dbReference type="EMBL" id="CP035758">
    <property type="protein sequence ID" value="QBD78149.1"/>
    <property type="molecule type" value="Genomic_DNA"/>
</dbReference>
<feature type="domain" description="HTH tetR-type" evidence="3">
    <location>
        <begin position="11"/>
        <end position="71"/>
    </location>
</feature>
<dbReference type="InterPro" id="IPR001647">
    <property type="entry name" value="HTH_TetR"/>
</dbReference>
<evidence type="ECO:0000256" key="2">
    <source>
        <dbReference type="PROSITE-ProRule" id="PRU00335"/>
    </source>
</evidence>
<evidence type="ECO:0000256" key="1">
    <source>
        <dbReference type="ARBA" id="ARBA00023125"/>
    </source>
</evidence>
<dbReference type="SUPFAM" id="SSF46689">
    <property type="entry name" value="Homeodomain-like"/>
    <property type="match status" value="1"/>
</dbReference>
<evidence type="ECO:0000259" key="3">
    <source>
        <dbReference type="PROSITE" id="PS50977"/>
    </source>
</evidence>
<dbReference type="PANTHER" id="PTHR43479">
    <property type="entry name" value="ACREF/ENVCD OPERON REPRESSOR-RELATED"/>
    <property type="match status" value="1"/>
</dbReference>
<gene>
    <name evidence="4" type="ORF">EPA93_19965</name>
</gene>
<dbReference type="AlphaFoldDB" id="A0A4P6JRP8"/>
<dbReference type="GO" id="GO:0003677">
    <property type="term" value="F:DNA binding"/>
    <property type="evidence" value="ECO:0007669"/>
    <property type="project" value="UniProtKB-UniRule"/>
</dbReference>
<protein>
    <submittedName>
        <fullName evidence="4">TetR/AcrR family transcriptional regulator</fullName>
    </submittedName>
</protein>
<dbReference type="OrthoDB" id="9812484at2"/>
<dbReference type="Gene3D" id="1.10.357.10">
    <property type="entry name" value="Tetracycline Repressor, domain 2"/>
    <property type="match status" value="1"/>
</dbReference>
<dbReference type="InterPro" id="IPR009057">
    <property type="entry name" value="Homeodomain-like_sf"/>
</dbReference>
<keyword evidence="1 2" id="KW-0238">DNA-binding</keyword>